<evidence type="ECO:0000259" key="1">
    <source>
        <dbReference type="Pfam" id="PF12776"/>
    </source>
</evidence>
<protein>
    <recommendedName>
        <fullName evidence="1">Myb/SANT-like domain-containing protein</fullName>
    </recommendedName>
</protein>
<gene>
    <name evidence="2" type="ORF">QJS10_CPB15g01040</name>
</gene>
<dbReference type="PANTHER" id="PTHR46929:SF3">
    <property type="entry name" value="MYB_SANT-LIKE DOMAIN-CONTAINING PROTEIN"/>
    <property type="match status" value="1"/>
</dbReference>
<comment type="caution">
    <text evidence="2">The sequence shown here is derived from an EMBL/GenBank/DDBJ whole genome shotgun (WGS) entry which is preliminary data.</text>
</comment>
<reference evidence="2" key="2">
    <citation type="submission" date="2023-06" db="EMBL/GenBank/DDBJ databases">
        <authorList>
            <person name="Ma L."/>
            <person name="Liu K.-W."/>
            <person name="Li Z."/>
            <person name="Hsiao Y.-Y."/>
            <person name="Qi Y."/>
            <person name="Fu T."/>
            <person name="Tang G."/>
            <person name="Zhang D."/>
            <person name="Sun W.-H."/>
            <person name="Liu D.-K."/>
            <person name="Li Y."/>
            <person name="Chen G.-Z."/>
            <person name="Liu X.-D."/>
            <person name="Liao X.-Y."/>
            <person name="Jiang Y.-T."/>
            <person name="Yu X."/>
            <person name="Hao Y."/>
            <person name="Huang J."/>
            <person name="Zhao X.-W."/>
            <person name="Ke S."/>
            <person name="Chen Y.-Y."/>
            <person name="Wu W.-L."/>
            <person name="Hsu J.-L."/>
            <person name="Lin Y.-F."/>
            <person name="Huang M.-D."/>
            <person name="Li C.-Y."/>
            <person name="Huang L."/>
            <person name="Wang Z.-W."/>
            <person name="Zhao X."/>
            <person name="Zhong W.-Y."/>
            <person name="Peng D.-H."/>
            <person name="Ahmad S."/>
            <person name="Lan S."/>
            <person name="Zhang J.-S."/>
            <person name="Tsai W.-C."/>
            <person name="Van De Peer Y."/>
            <person name="Liu Z.-J."/>
        </authorList>
    </citation>
    <scope>NUCLEOTIDE SEQUENCE</scope>
    <source>
        <strain evidence="2">CP</strain>
        <tissue evidence="2">Leaves</tissue>
    </source>
</reference>
<feature type="domain" description="Myb/SANT-like" evidence="1">
    <location>
        <begin position="10"/>
        <end position="104"/>
    </location>
</feature>
<dbReference type="EMBL" id="JAUJYO010000015">
    <property type="protein sequence ID" value="KAK1296583.1"/>
    <property type="molecule type" value="Genomic_DNA"/>
</dbReference>
<evidence type="ECO:0000313" key="2">
    <source>
        <dbReference type="EMBL" id="KAK1296583.1"/>
    </source>
</evidence>
<organism evidence="2 3">
    <name type="scientific">Acorus calamus</name>
    <name type="common">Sweet flag</name>
    <dbReference type="NCBI Taxonomy" id="4465"/>
    <lineage>
        <taxon>Eukaryota</taxon>
        <taxon>Viridiplantae</taxon>
        <taxon>Streptophyta</taxon>
        <taxon>Embryophyta</taxon>
        <taxon>Tracheophyta</taxon>
        <taxon>Spermatophyta</taxon>
        <taxon>Magnoliopsida</taxon>
        <taxon>Liliopsida</taxon>
        <taxon>Acoraceae</taxon>
        <taxon>Acorus</taxon>
    </lineage>
</organism>
<sequence length="209" mass="24087">MAKANHARATWTPEMKKQFIDLCLEQVKLGGQRGSNLKSSAWAKVREDFNKKVGVNYDQRQFKNFWDMLKKQWNTWKKLISLTGIGEVAQGQTVQMEPERWNEHIKANPDARQFRYKPLPYADKMEQLFGEVTATGDHQFTSANEDNPLDDFGNWPSTSHNPFPTTETFSPHQVPPTKRISTLFMFSLRQTTRTSCLTSDANAHVPPNR</sequence>
<proteinExistence type="predicted"/>
<accession>A0AAV9D801</accession>
<dbReference type="AlphaFoldDB" id="A0AAV9D801"/>
<name>A0AAV9D801_ACOCL</name>
<keyword evidence="3" id="KW-1185">Reference proteome</keyword>
<dbReference type="InterPro" id="IPR024752">
    <property type="entry name" value="Myb/SANT-like_dom"/>
</dbReference>
<dbReference type="PANTHER" id="PTHR46929">
    <property type="entry name" value="EXPRESSED PROTEIN"/>
    <property type="match status" value="1"/>
</dbReference>
<evidence type="ECO:0000313" key="3">
    <source>
        <dbReference type="Proteomes" id="UP001180020"/>
    </source>
</evidence>
<dbReference type="Proteomes" id="UP001180020">
    <property type="component" value="Unassembled WGS sequence"/>
</dbReference>
<reference evidence="2" key="1">
    <citation type="journal article" date="2023" name="Nat. Commun.">
        <title>Diploid and tetraploid genomes of Acorus and the evolution of monocots.</title>
        <authorList>
            <person name="Ma L."/>
            <person name="Liu K.W."/>
            <person name="Li Z."/>
            <person name="Hsiao Y.Y."/>
            <person name="Qi Y."/>
            <person name="Fu T."/>
            <person name="Tang G.D."/>
            <person name="Zhang D."/>
            <person name="Sun W.H."/>
            <person name="Liu D.K."/>
            <person name="Li Y."/>
            <person name="Chen G.Z."/>
            <person name="Liu X.D."/>
            <person name="Liao X.Y."/>
            <person name="Jiang Y.T."/>
            <person name="Yu X."/>
            <person name="Hao Y."/>
            <person name="Huang J."/>
            <person name="Zhao X.W."/>
            <person name="Ke S."/>
            <person name="Chen Y.Y."/>
            <person name="Wu W.L."/>
            <person name="Hsu J.L."/>
            <person name="Lin Y.F."/>
            <person name="Huang M.D."/>
            <person name="Li C.Y."/>
            <person name="Huang L."/>
            <person name="Wang Z.W."/>
            <person name="Zhao X."/>
            <person name="Zhong W.Y."/>
            <person name="Peng D.H."/>
            <person name="Ahmad S."/>
            <person name="Lan S."/>
            <person name="Zhang J.S."/>
            <person name="Tsai W.C."/>
            <person name="Van de Peer Y."/>
            <person name="Liu Z.J."/>
        </authorList>
    </citation>
    <scope>NUCLEOTIDE SEQUENCE</scope>
    <source>
        <strain evidence="2">CP</strain>
    </source>
</reference>
<dbReference type="Pfam" id="PF12776">
    <property type="entry name" value="Myb_DNA-bind_3"/>
    <property type="match status" value="1"/>
</dbReference>